<dbReference type="GO" id="GO:0002181">
    <property type="term" value="P:cytoplasmic translation"/>
    <property type="evidence" value="ECO:0007669"/>
    <property type="project" value="TreeGrafter"/>
</dbReference>
<dbReference type="OrthoDB" id="278280at2759"/>
<dbReference type="SUPFAM" id="SSF90229">
    <property type="entry name" value="CCCH zinc finger"/>
    <property type="match status" value="1"/>
</dbReference>
<dbReference type="RefSeq" id="XP_014152827.1">
    <property type="nucleotide sequence ID" value="XM_014297352.1"/>
</dbReference>
<dbReference type="AlphaFoldDB" id="A0A0L0FQ41"/>
<feature type="region of interest" description="Disordered" evidence="5">
    <location>
        <begin position="246"/>
        <end position="271"/>
    </location>
</feature>
<dbReference type="PANTHER" id="PTHR12681:SF0">
    <property type="entry name" value="ZINC FINGER CCCH DOMAIN-CONTAINING PROTEIN 15"/>
    <property type="match status" value="1"/>
</dbReference>
<dbReference type="eggNOG" id="KOG1763">
    <property type="taxonomic scope" value="Eukaryota"/>
</dbReference>
<evidence type="ECO:0000256" key="5">
    <source>
        <dbReference type="SAM" id="MobiDB-lite"/>
    </source>
</evidence>
<dbReference type="Pfam" id="PF16543">
    <property type="entry name" value="DFRP_C"/>
    <property type="match status" value="1"/>
</dbReference>
<name>A0A0L0FQ41_9EUKA</name>
<feature type="zinc finger region" description="C3H1-type" evidence="4">
    <location>
        <begin position="90"/>
        <end position="117"/>
    </location>
</feature>
<accession>A0A0L0FQ41</accession>
<feature type="zinc finger region" description="C3H1-type" evidence="4">
    <location>
        <begin position="160"/>
        <end position="197"/>
    </location>
</feature>
<dbReference type="EMBL" id="KQ242395">
    <property type="protein sequence ID" value="KNC78925.1"/>
    <property type="molecule type" value="Genomic_DNA"/>
</dbReference>
<organism evidence="7 8">
    <name type="scientific">Sphaeroforma arctica JP610</name>
    <dbReference type="NCBI Taxonomy" id="667725"/>
    <lineage>
        <taxon>Eukaryota</taxon>
        <taxon>Ichthyosporea</taxon>
        <taxon>Ichthyophonida</taxon>
        <taxon>Sphaeroforma</taxon>
    </lineage>
</organism>
<dbReference type="Proteomes" id="UP000054560">
    <property type="component" value="Unassembled WGS sequence"/>
</dbReference>
<evidence type="ECO:0000313" key="8">
    <source>
        <dbReference type="Proteomes" id="UP000054560"/>
    </source>
</evidence>
<feature type="region of interest" description="Disordered" evidence="5">
    <location>
        <begin position="1"/>
        <end position="31"/>
    </location>
</feature>
<dbReference type="GO" id="GO:0005829">
    <property type="term" value="C:cytosol"/>
    <property type="evidence" value="ECO:0007669"/>
    <property type="project" value="TreeGrafter"/>
</dbReference>
<dbReference type="Gene3D" id="4.10.1000.10">
    <property type="entry name" value="Zinc finger, CCCH-type"/>
    <property type="match status" value="1"/>
</dbReference>
<evidence type="ECO:0000256" key="4">
    <source>
        <dbReference type="PROSITE-ProRule" id="PRU00723"/>
    </source>
</evidence>
<evidence type="ECO:0000256" key="3">
    <source>
        <dbReference type="ARBA" id="ARBA00022833"/>
    </source>
</evidence>
<protein>
    <recommendedName>
        <fullName evidence="6">C3H1-type domain-containing protein</fullName>
    </recommendedName>
</protein>
<gene>
    <name evidence="7" type="ORF">SARC_08659</name>
</gene>
<keyword evidence="1 4" id="KW-0479">Metal-binding</keyword>
<keyword evidence="2 4" id="KW-0863">Zinc-finger</keyword>
<evidence type="ECO:0000259" key="6">
    <source>
        <dbReference type="PROSITE" id="PS50103"/>
    </source>
</evidence>
<dbReference type="GeneID" id="25909163"/>
<dbReference type="PROSITE" id="PS50103">
    <property type="entry name" value="ZF_C3H1"/>
    <property type="match status" value="2"/>
</dbReference>
<evidence type="ECO:0000256" key="2">
    <source>
        <dbReference type="ARBA" id="ARBA00022771"/>
    </source>
</evidence>
<dbReference type="InterPro" id="IPR032378">
    <property type="entry name" value="ZC3H15/TMA46_C"/>
</dbReference>
<reference evidence="7 8" key="1">
    <citation type="submission" date="2011-02" db="EMBL/GenBank/DDBJ databases">
        <title>The Genome Sequence of Sphaeroforma arctica JP610.</title>
        <authorList>
            <consortium name="The Broad Institute Genome Sequencing Platform"/>
            <person name="Russ C."/>
            <person name="Cuomo C."/>
            <person name="Young S.K."/>
            <person name="Zeng Q."/>
            <person name="Gargeya S."/>
            <person name="Alvarado L."/>
            <person name="Berlin A."/>
            <person name="Chapman S.B."/>
            <person name="Chen Z."/>
            <person name="Freedman E."/>
            <person name="Gellesch M."/>
            <person name="Goldberg J."/>
            <person name="Griggs A."/>
            <person name="Gujja S."/>
            <person name="Heilman E."/>
            <person name="Heiman D."/>
            <person name="Howarth C."/>
            <person name="Mehta T."/>
            <person name="Neiman D."/>
            <person name="Pearson M."/>
            <person name="Roberts A."/>
            <person name="Saif S."/>
            <person name="Shea T."/>
            <person name="Shenoy N."/>
            <person name="Sisk P."/>
            <person name="Stolte C."/>
            <person name="Sykes S."/>
            <person name="White J."/>
            <person name="Yandava C."/>
            <person name="Burger G."/>
            <person name="Gray M.W."/>
            <person name="Holland P.W.H."/>
            <person name="King N."/>
            <person name="Lang F.B.F."/>
            <person name="Roger A.J."/>
            <person name="Ruiz-Trillo I."/>
            <person name="Haas B."/>
            <person name="Nusbaum C."/>
            <person name="Birren B."/>
        </authorList>
    </citation>
    <scope>NUCLEOTIDE SEQUENCE [LARGE SCALE GENOMIC DNA]</scope>
    <source>
        <strain evidence="7 8">JP610</strain>
    </source>
</reference>
<dbReference type="PANTHER" id="PTHR12681">
    <property type="entry name" value="ZINC FINGER-CONTAINING PROTEIN P48ZNF"/>
    <property type="match status" value="1"/>
</dbReference>
<feature type="compositionally biased region" description="Basic and acidic residues" evidence="5">
    <location>
        <begin position="1"/>
        <end position="12"/>
    </location>
</feature>
<feature type="compositionally biased region" description="Basic and acidic residues" evidence="5">
    <location>
        <begin position="248"/>
        <end position="268"/>
    </location>
</feature>
<evidence type="ECO:0000313" key="7">
    <source>
        <dbReference type="EMBL" id="KNC78925.1"/>
    </source>
</evidence>
<feature type="domain" description="C3H1-type" evidence="6">
    <location>
        <begin position="160"/>
        <end position="197"/>
    </location>
</feature>
<dbReference type="STRING" id="667725.A0A0L0FQ41"/>
<dbReference type="SMART" id="SM00356">
    <property type="entry name" value="ZnF_C3H1"/>
    <property type="match status" value="2"/>
</dbReference>
<dbReference type="GO" id="GO:0003729">
    <property type="term" value="F:mRNA binding"/>
    <property type="evidence" value="ECO:0007669"/>
    <property type="project" value="TreeGrafter"/>
</dbReference>
<dbReference type="InterPro" id="IPR036855">
    <property type="entry name" value="Znf_CCCH_sf"/>
</dbReference>
<dbReference type="InterPro" id="IPR000571">
    <property type="entry name" value="Znf_CCCH"/>
</dbReference>
<dbReference type="Pfam" id="PF00642">
    <property type="entry name" value="zf-CCCH"/>
    <property type="match status" value="1"/>
</dbReference>
<sequence length="328" mass="37131">MPPKKSKNETSKVKQQAADKTFGLKNKKGKKQQEFVNTVNKNARHQLGETDQSIAAAKKKKAALAAEKAEMELLFKGVVTKKDKEAMQADPKTVVCAFFKQGLCTKGAKCKFSHDMAVQRKVTKREVYESKDKEEGDEDWNMDSLNEAIDKKFGKSNTNNATAIICKYFIDALENDKYGWFWDCPNGTDCKYRHALPPGFVLKKDQVKDTEEDVMTLEDIVDRERQALGPNKTPVTLETFTKWKAKKRKEEKAAQSKKDKKRMNEVKAGRQAGITGKELLSYRPELFQDDDEAGGAEDYAQEEVAVDEEVFKNLDDLDLSSDDSDDDE</sequence>
<dbReference type="Gene3D" id="6.20.400.10">
    <property type="match status" value="1"/>
</dbReference>
<keyword evidence="3 4" id="KW-0862">Zinc</keyword>
<evidence type="ECO:0000256" key="1">
    <source>
        <dbReference type="ARBA" id="ARBA00022723"/>
    </source>
</evidence>
<dbReference type="GO" id="GO:0008270">
    <property type="term" value="F:zinc ion binding"/>
    <property type="evidence" value="ECO:0007669"/>
    <property type="project" value="UniProtKB-KW"/>
</dbReference>
<feature type="domain" description="C3H1-type" evidence="6">
    <location>
        <begin position="90"/>
        <end position="117"/>
    </location>
</feature>
<keyword evidence="8" id="KW-1185">Reference proteome</keyword>
<proteinExistence type="predicted"/>